<organism evidence="5 6">
    <name type="scientific">Candidatus Gottesmanbacteria bacterium RIFCSPLOWO2_01_FULL_43_11b</name>
    <dbReference type="NCBI Taxonomy" id="1798392"/>
    <lineage>
        <taxon>Bacteria</taxon>
        <taxon>Candidatus Gottesmaniibacteriota</taxon>
    </lineage>
</organism>
<keyword evidence="5" id="KW-0132">Cell division</keyword>
<dbReference type="GO" id="GO:0005524">
    <property type="term" value="F:ATP binding"/>
    <property type="evidence" value="ECO:0007669"/>
    <property type="project" value="UniProtKB-KW"/>
</dbReference>
<keyword evidence="3 5" id="KW-0067">ATP-binding</keyword>
<dbReference type="Gene3D" id="3.40.50.300">
    <property type="entry name" value="P-loop containing nucleotide triphosphate hydrolases"/>
    <property type="match status" value="1"/>
</dbReference>
<dbReference type="PANTHER" id="PTHR24220:SF470">
    <property type="entry name" value="CELL DIVISION ATP-BINDING PROTEIN FTSE"/>
    <property type="match status" value="1"/>
</dbReference>
<dbReference type="Pfam" id="PF00005">
    <property type="entry name" value="ABC_tran"/>
    <property type="match status" value="1"/>
</dbReference>
<dbReference type="GO" id="GO:0022857">
    <property type="term" value="F:transmembrane transporter activity"/>
    <property type="evidence" value="ECO:0007669"/>
    <property type="project" value="TreeGrafter"/>
</dbReference>
<name>A0A1F6AI43_9BACT</name>
<evidence type="ECO:0000313" key="5">
    <source>
        <dbReference type="EMBL" id="OGG24389.1"/>
    </source>
</evidence>
<dbReference type="GO" id="GO:0005886">
    <property type="term" value="C:plasma membrane"/>
    <property type="evidence" value="ECO:0007669"/>
    <property type="project" value="TreeGrafter"/>
</dbReference>
<keyword evidence="5" id="KW-0131">Cell cycle</keyword>
<dbReference type="SMART" id="SM00382">
    <property type="entry name" value="AAA"/>
    <property type="match status" value="1"/>
</dbReference>
<sequence length="228" mass="24838">MIHFEHVSKNFGRTAAVSDVTFEIGSGDFVFFVGPSGAGKTTILRLITRDLLPSKGKVVVDGWDIGTLPTNKVHILRRSVGMVFQDFKLLADRTVFENVSIGLEILGKSRAQIEKRVDEVLDLVKLGEKKNLFPAQISAGEMQRTGIARAIVAGPKILMADEPTGNLDPETAKNIMQVLFEINALGTTVLMATHNEGIVNEGKKRTIELIAGEIVSDKKKGSYPHGRS</sequence>
<evidence type="ECO:0000256" key="3">
    <source>
        <dbReference type="ARBA" id="ARBA00022840"/>
    </source>
</evidence>
<accession>A0A1F6AI43</accession>
<dbReference type="Proteomes" id="UP000178759">
    <property type="component" value="Unassembled WGS sequence"/>
</dbReference>
<dbReference type="InterPro" id="IPR027417">
    <property type="entry name" value="P-loop_NTPase"/>
</dbReference>
<dbReference type="PROSITE" id="PS50893">
    <property type="entry name" value="ABC_TRANSPORTER_2"/>
    <property type="match status" value="1"/>
</dbReference>
<comment type="similarity">
    <text evidence="1">Belongs to the ABC transporter superfamily.</text>
</comment>
<dbReference type="FunFam" id="3.40.50.300:FF:000056">
    <property type="entry name" value="Cell division ATP-binding protein FtsE"/>
    <property type="match status" value="1"/>
</dbReference>
<dbReference type="GO" id="GO:0016887">
    <property type="term" value="F:ATP hydrolysis activity"/>
    <property type="evidence" value="ECO:0007669"/>
    <property type="project" value="InterPro"/>
</dbReference>
<dbReference type="STRING" id="1798392.A3A79_04360"/>
<proteinExistence type="inferred from homology"/>
<dbReference type="AlphaFoldDB" id="A0A1F6AI43"/>
<evidence type="ECO:0000256" key="1">
    <source>
        <dbReference type="ARBA" id="ARBA00005417"/>
    </source>
</evidence>
<comment type="caution">
    <text evidence="5">The sequence shown here is derived from an EMBL/GenBank/DDBJ whole genome shotgun (WGS) entry which is preliminary data.</text>
</comment>
<dbReference type="GO" id="GO:0051301">
    <property type="term" value="P:cell division"/>
    <property type="evidence" value="ECO:0007669"/>
    <property type="project" value="UniProtKB-KW"/>
</dbReference>
<dbReference type="InterPro" id="IPR003593">
    <property type="entry name" value="AAA+_ATPase"/>
</dbReference>
<protein>
    <submittedName>
        <fullName evidence="5">Cell division ATP-binding protein FtsE</fullName>
    </submittedName>
</protein>
<reference evidence="5 6" key="1">
    <citation type="journal article" date="2016" name="Nat. Commun.">
        <title>Thousands of microbial genomes shed light on interconnected biogeochemical processes in an aquifer system.</title>
        <authorList>
            <person name="Anantharaman K."/>
            <person name="Brown C.T."/>
            <person name="Hug L.A."/>
            <person name="Sharon I."/>
            <person name="Castelle C.J."/>
            <person name="Probst A.J."/>
            <person name="Thomas B.C."/>
            <person name="Singh A."/>
            <person name="Wilkins M.J."/>
            <person name="Karaoz U."/>
            <person name="Brodie E.L."/>
            <person name="Williams K.H."/>
            <person name="Hubbard S.S."/>
            <person name="Banfield J.F."/>
        </authorList>
    </citation>
    <scope>NUCLEOTIDE SEQUENCE [LARGE SCALE GENOMIC DNA]</scope>
</reference>
<evidence type="ECO:0000256" key="2">
    <source>
        <dbReference type="ARBA" id="ARBA00022741"/>
    </source>
</evidence>
<dbReference type="EMBL" id="MFJV01000001">
    <property type="protein sequence ID" value="OGG24389.1"/>
    <property type="molecule type" value="Genomic_DNA"/>
</dbReference>
<keyword evidence="2" id="KW-0547">Nucleotide-binding</keyword>
<feature type="domain" description="ABC transporter" evidence="4">
    <location>
        <begin position="2"/>
        <end position="228"/>
    </location>
</feature>
<dbReference type="InterPro" id="IPR015854">
    <property type="entry name" value="ABC_transpr_LolD-like"/>
</dbReference>
<evidence type="ECO:0000259" key="4">
    <source>
        <dbReference type="PROSITE" id="PS50893"/>
    </source>
</evidence>
<dbReference type="InterPro" id="IPR003439">
    <property type="entry name" value="ABC_transporter-like_ATP-bd"/>
</dbReference>
<evidence type="ECO:0000313" key="6">
    <source>
        <dbReference type="Proteomes" id="UP000178759"/>
    </source>
</evidence>
<gene>
    <name evidence="5" type="ORF">A3A79_04360</name>
</gene>
<dbReference type="SUPFAM" id="SSF52540">
    <property type="entry name" value="P-loop containing nucleoside triphosphate hydrolases"/>
    <property type="match status" value="1"/>
</dbReference>
<dbReference type="PANTHER" id="PTHR24220">
    <property type="entry name" value="IMPORT ATP-BINDING PROTEIN"/>
    <property type="match status" value="1"/>
</dbReference>